<name>A0A5B8RE06_9ZZZZ</name>
<dbReference type="HAMAP" id="MF_00048">
    <property type="entry name" value="UPF0102"/>
    <property type="match status" value="1"/>
</dbReference>
<proteinExistence type="inferred from homology"/>
<dbReference type="Gene3D" id="3.40.1350.10">
    <property type="match status" value="1"/>
</dbReference>
<evidence type="ECO:0000313" key="1">
    <source>
        <dbReference type="EMBL" id="QEA04967.1"/>
    </source>
</evidence>
<dbReference type="NCBIfam" id="NF009150">
    <property type="entry name" value="PRK12497.1-3"/>
    <property type="match status" value="1"/>
</dbReference>
<dbReference type="PANTHER" id="PTHR34039:SF1">
    <property type="entry name" value="UPF0102 PROTEIN YRAN"/>
    <property type="match status" value="1"/>
</dbReference>
<dbReference type="InterPro" id="IPR003509">
    <property type="entry name" value="UPF0102_YraN-like"/>
</dbReference>
<dbReference type="GO" id="GO:0003676">
    <property type="term" value="F:nucleic acid binding"/>
    <property type="evidence" value="ECO:0007669"/>
    <property type="project" value="InterPro"/>
</dbReference>
<dbReference type="EMBL" id="MN079092">
    <property type="protein sequence ID" value="QEA04967.1"/>
    <property type="molecule type" value="Genomic_DNA"/>
</dbReference>
<accession>A0A5B8RE06</accession>
<dbReference type="PANTHER" id="PTHR34039">
    <property type="entry name" value="UPF0102 PROTEIN YRAN"/>
    <property type="match status" value="1"/>
</dbReference>
<dbReference type="InterPro" id="IPR011335">
    <property type="entry name" value="Restrct_endonuc-II-like"/>
</dbReference>
<dbReference type="Pfam" id="PF02021">
    <property type="entry name" value="UPF0102"/>
    <property type="match status" value="1"/>
</dbReference>
<dbReference type="SUPFAM" id="SSF52980">
    <property type="entry name" value="Restriction endonuclease-like"/>
    <property type="match status" value="1"/>
</dbReference>
<dbReference type="AlphaFoldDB" id="A0A5B8RE06"/>
<sequence>MRPRRPTRERGADAEALARRHLERQGLRFRAANVHCRGGELDLVMDDNGTLTFVEVRQRSRDDFGTAAESITAGKRRRLVTAARYYLHSNGADDAPCRFDAVTVDGDGRIEWLRDAFRADE</sequence>
<dbReference type="NCBIfam" id="TIGR00252">
    <property type="entry name" value="YraN family protein"/>
    <property type="match status" value="1"/>
</dbReference>
<dbReference type="InterPro" id="IPR011856">
    <property type="entry name" value="tRNA_endonuc-like_dom_sf"/>
</dbReference>
<protein>
    <submittedName>
        <fullName evidence="1">Uncharacterized protein</fullName>
    </submittedName>
</protein>
<gene>
    <name evidence="1" type="ORF">KBTEX_01285</name>
</gene>
<reference evidence="1" key="1">
    <citation type="submission" date="2019-06" db="EMBL/GenBank/DDBJ databases">
        <authorList>
            <person name="Murdoch R.W."/>
            <person name="Fathepure B."/>
        </authorList>
    </citation>
    <scope>NUCLEOTIDE SEQUENCE</scope>
</reference>
<organism evidence="1">
    <name type="scientific">uncultured organism</name>
    <dbReference type="NCBI Taxonomy" id="155900"/>
    <lineage>
        <taxon>unclassified sequences</taxon>
        <taxon>environmental samples</taxon>
    </lineage>
</organism>